<comment type="caution">
    <text evidence="2">The sequence shown here is derived from an EMBL/GenBank/DDBJ whole genome shotgun (WGS) entry which is preliminary data.</text>
</comment>
<gene>
    <name evidence="2" type="ORF">H8K52_20285</name>
</gene>
<dbReference type="Proteomes" id="UP000648257">
    <property type="component" value="Unassembled WGS sequence"/>
</dbReference>
<evidence type="ECO:0000313" key="3">
    <source>
        <dbReference type="Proteomes" id="UP000648257"/>
    </source>
</evidence>
<dbReference type="EMBL" id="JACOFW010000049">
    <property type="protein sequence ID" value="MBC3809678.1"/>
    <property type="molecule type" value="Genomic_DNA"/>
</dbReference>
<dbReference type="InterPro" id="IPR046748">
    <property type="entry name" value="HipA_2"/>
</dbReference>
<reference evidence="2 3" key="1">
    <citation type="submission" date="2020-08" db="EMBL/GenBank/DDBJ databases">
        <title>Novel species isolated from subtropical streams in China.</title>
        <authorList>
            <person name="Lu H."/>
        </authorList>
    </citation>
    <scope>NUCLEOTIDE SEQUENCE [LARGE SCALE GENOMIC DNA]</scope>
    <source>
        <strain evidence="2 3">KACC 16656</strain>
    </source>
</reference>
<accession>A0ABR6XAH9</accession>
<sequence length="244" mass="27617">MIQIIEIIGRAHQGVTKPFLCKGDDDLLYYVKGTGSHAGHRSLLAEWISAHLARAFGLPIAPFQLVDVPEILIEIAIPDWTSLGSGIAFASKQQTFAQELQWSQIKQIPTQLQQDILVFDWWIHNADRSLTDKGGNPNLLWDTQEKKLAVIDHNNAFDIGFNPIEFCESHVFRGQIPAVFEDCVVRATYVERMERAFAAFETACNNSPLNWWWIGDGVPCSFNKDDARRLLARFDNQSFWGIAS</sequence>
<proteinExistence type="predicted"/>
<keyword evidence="3" id="KW-1185">Reference proteome</keyword>
<organism evidence="2 3">
    <name type="scientific">Undibacterium seohonense</name>
    <dbReference type="NCBI Taxonomy" id="1344950"/>
    <lineage>
        <taxon>Bacteria</taxon>
        <taxon>Pseudomonadati</taxon>
        <taxon>Pseudomonadota</taxon>
        <taxon>Betaproteobacteria</taxon>
        <taxon>Burkholderiales</taxon>
        <taxon>Oxalobacteraceae</taxon>
        <taxon>Undibacterium</taxon>
    </lineage>
</organism>
<dbReference type="Pfam" id="PF20613">
    <property type="entry name" value="HipA_2"/>
    <property type="match status" value="1"/>
</dbReference>
<evidence type="ECO:0000259" key="1">
    <source>
        <dbReference type="Pfam" id="PF20613"/>
    </source>
</evidence>
<evidence type="ECO:0000313" key="2">
    <source>
        <dbReference type="EMBL" id="MBC3809678.1"/>
    </source>
</evidence>
<dbReference type="RefSeq" id="WP_186924734.1">
    <property type="nucleotide sequence ID" value="NZ_JACOFW010000049.1"/>
</dbReference>
<protein>
    <recommendedName>
        <fullName evidence="1">HipA-like kinase domain-containing protein</fullName>
    </recommendedName>
</protein>
<name>A0ABR6XAH9_9BURK</name>
<feature type="domain" description="HipA-like kinase" evidence="1">
    <location>
        <begin position="4"/>
        <end position="241"/>
    </location>
</feature>